<gene>
    <name evidence="1" type="ORF">CDL12_26163</name>
</gene>
<dbReference type="OrthoDB" id="1740536at2759"/>
<dbReference type="Proteomes" id="UP000231279">
    <property type="component" value="Unassembled WGS sequence"/>
</dbReference>
<accession>A0A2G9G7Q0</accession>
<sequence>MAEPSSTNFKIVSIPEYSGLTDPSEHLGKFENVALLHQTTLSLFGMKHEEEESLRDFVALFIAAALEVPSATPELLVNAMHKVLRDFDELLSRVKKYINLKDAKKIKRLETTKQKDKGKEECNSSPQERVFSVLFGQKYEQFTLKVSQAKAVCAVQSNNLLGRPRRAASRPFRPHSDKFCKFHNKYGHTTDKCNYLKNELERLIKLGYLRELVVPD</sequence>
<dbReference type="EMBL" id="NKXS01006470">
    <property type="protein sequence ID" value="PIN01328.1"/>
    <property type="molecule type" value="Genomic_DNA"/>
</dbReference>
<keyword evidence="2" id="KW-1185">Reference proteome</keyword>
<organism evidence="1 2">
    <name type="scientific">Handroanthus impetiginosus</name>
    <dbReference type="NCBI Taxonomy" id="429701"/>
    <lineage>
        <taxon>Eukaryota</taxon>
        <taxon>Viridiplantae</taxon>
        <taxon>Streptophyta</taxon>
        <taxon>Embryophyta</taxon>
        <taxon>Tracheophyta</taxon>
        <taxon>Spermatophyta</taxon>
        <taxon>Magnoliopsida</taxon>
        <taxon>eudicotyledons</taxon>
        <taxon>Gunneridae</taxon>
        <taxon>Pentapetalae</taxon>
        <taxon>asterids</taxon>
        <taxon>lamiids</taxon>
        <taxon>Lamiales</taxon>
        <taxon>Bignoniaceae</taxon>
        <taxon>Crescentiina</taxon>
        <taxon>Tabebuia alliance</taxon>
        <taxon>Handroanthus</taxon>
    </lineage>
</organism>
<evidence type="ECO:0000313" key="2">
    <source>
        <dbReference type="Proteomes" id="UP000231279"/>
    </source>
</evidence>
<evidence type="ECO:0000313" key="1">
    <source>
        <dbReference type="EMBL" id="PIN01328.1"/>
    </source>
</evidence>
<protein>
    <recommendedName>
        <fullName evidence="3">Retrotransposon gag domain-containing protein</fullName>
    </recommendedName>
</protein>
<comment type="caution">
    <text evidence="1">The sequence shown here is derived from an EMBL/GenBank/DDBJ whole genome shotgun (WGS) entry which is preliminary data.</text>
</comment>
<name>A0A2G9G7Q0_9LAMI</name>
<reference evidence="2" key="1">
    <citation type="journal article" date="2018" name="Gigascience">
        <title>Genome assembly of the Pink Ipe (Handroanthus impetiginosus, Bignoniaceae), a highly valued, ecologically keystone Neotropical timber forest tree.</title>
        <authorList>
            <person name="Silva-Junior O.B."/>
            <person name="Grattapaglia D."/>
            <person name="Novaes E."/>
            <person name="Collevatti R.G."/>
        </authorList>
    </citation>
    <scope>NUCLEOTIDE SEQUENCE [LARGE SCALE GENOMIC DNA]</scope>
    <source>
        <strain evidence="2">cv. UFG-1</strain>
    </source>
</reference>
<dbReference type="AlphaFoldDB" id="A0A2G9G7Q0"/>
<proteinExistence type="predicted"/>
<evidence type="ECO:0008006" key="3">
    <source>
        <dbReference type="Google" id="ProtNLM"/>
    </source>
</evidence>